<keyword evidence="2" id="KW-1133">Transmembrane helix</keyword>
<evidence type="ECO:0000256" key="2">
    <source>
        <dbReference type="SAM" id="Phobius"/>
    </source>
</evidence>
<dbReference type="Proteomes" id="UP000294933">
    <property type="component" value="Unassembled WGS sequence"/>
</dbReference>
<accession>A0A4Y7QH71</accession>
<keyword evidence="4" id="KW-1185">Reference proteome</keyword>
<sequence length="484" mass="54160">MSSWNQTEKLGSSTEDTGVTFADMHSSYGMTDMKPDPTDLEFSYSSDACPPGGPDGVAHRYHDENAIHSMPVPELTTPDVMNPAYDGGIRPFPIKDGLPRYTQDSSSRSHGFPSFPTDELSENSPFHDNSLLERLRLARYGANIVNGEVLVDFARIVEFYIGNNYQRCQNFVTQMDAVCRFLEARLSISDILITDVVGVLRGTPGWPNDSGDDEVTQAWTFLYILIDLPDEIVSMTVSESSANIEEQIRTLFPPTPPQATPLNFQTTLSDILRAGLKVKPAMVMDTSPYNAAFYRSNLHNRAARALHVDGWMKEIIASTFALLGKKVYDQTAEELKLFVHPTKPEEWTTMRKVFWEFGNTPPKLLAHRAIELENLVRSRRAFWPTLRRDLRRQRKEQPFAFWGAILALFFGICTVIQTVTSVWTLVAVHGNSPQASQTMPGNVVNGMRILGSPWLNCMTSDKPMAATATKENATISCILQIGVR</sequence>
<proteinExistence type="predicted"/>
<dbReference type="OrthoDB" id="3004490at2759"/>
<dbReference type="VEuPathDB" id="FungiDB:BD410DRAFT_531558"/>
<feature type="region of interest" description="Disordered" evidence="1">
    <location>
        <begin position="96"/>
        <end position="123"/>
    </location>
</feature>
<evidence type="ECO:0000313" key="4">
    <source>
        <dbReference type="Proteomes" id="UP000294933"/>
    </source>
</evidence>
<organism evidence="3 4">
    <name type="scientific">Rickenella mellea</name>
    <dbReference type="NCBI Taxonomy" id="50990"/>
    <lineage>
        <taxon>Eukaryota</taxon>
        <taxon>Fungi</taxon>
        <taxon>Dikarya</taxon>
        <taxon>Basidiomycota</taxon>
        <taxon>Agaricomycotina</taxon>
        <taxon>Agaricomycetes</taxon>
        <taxon>Hymenochaetales</taxon>
        <taxon>Rickenellaceae</taxon>
        <taxon>Rickenella</taxon>
    </lineage>
</organism>
<name>A0A4Y7QH71_9AGAM</name>
<keyword evidence="2" id="KW-0472">Membrane</keyword>
<dbReference type="EMBL" id="ML170161">
    <property type="protein sequence ID" value="TDL26696.1"/>
    <property type="molecule type" value="Genomic_DNA"/>
</dbReference>
<evidence type="ECO:0000256" key="1">
    <source>
        <dbReference type="SAM" id="MobiDB-lite"/>
    </source>
</evidence>
<dbReference type="AlphaFoldDB" id="A0A4Y7QH71"/>
<keyword evidence="2" id="KW-0812">Transmembrane</keyword>
<protein>
    <submittedName>
        <fullName evidence="3">Uncharacterized protein</fullName>
    </submittedName>
</protein>
<feature type="transmembrane region" description="Helical" evidence="2">
    <location>
        <begin position="399"/>
        <end position="426"/>
    </location>
</feature>
<gene>
    <name evidence="3" type="ORF">BD410DRAFT_531558</name>
</gene>
<reference evidence="3 4" key="1">
    <citation type="submission" date="2018-06" db="EMBL/GenBank/DDBJ databases">
        <title>A transcriptomic atlas of mushroom development highlights an independent origin of complex multicellularity.</title>
        <authorList>
            <consortium name="DOE Joint Genome Institute"/>
            <person name="Krizsan K."/>
            <person name="Almasi E."/>
            <person name="Merenyi Z."/>
            <person name="Sahu N."/>
            <person name="Viragh M."/>
            <person name="Koszo T."/>
            <person name="Mondo S."/>
            <person name="Kiss B."/>
            <person name="Balint B."/>
            <person name="Kues U."/>
            <person name="Barry K."/>
            <person name="Hegedus J.C."/>
            <person name="Henrissat B."/>
            <person name="Johnson J."/>
            <person name="Lipzen A."/>
            <person name="Ohm R."/>
            <person name="Nagy I."/>
            <person name="Pangilinan J."/>
            <person name="Yan J."/>
            <person name="Xiong Y."/>
            <person name="Grigoriev I.V."/>
            <person name="Hibbett D.S."/>
            <person name="Nagy L.G."/>
        </authorList>
    </citation>
    <scope>NUCLEOTIDE SEQUENCE [LARGE SCALE GENOMIC DNA]</scope>
    <source>
        <strain evidence="3 4">SZMC22713</strain>
    </source>
</reference>
<evidence type="ECO:0000313" key="3">
    <source>
        <dbReference type="EMBL" id="TDL26696.1"/>
    </source>
</evidence>